<feature type="region of interest" description="Disordered" evidence="2">
    <location>
        <begin position="41"/>
        <end position="79"/>
    </location>
</feature>
<dbReference type="InterPro" id="IPR039123">
    <property type="entry name" value="PPTC7"/>
</dbReference>
<dbReference type="Pfam" id="PF13672">
    <property type="entry name" value="PP2C_2"/>
    <property type="match status" value="1"/>
</dbReference>
<keyword evidence="1" id="KW-0378">Hydrolase</keyword>
<dbReference type="AlphaFoldDB" id="A0A292PPK6"/>
<keyword evidence="1" id="KW-0460">Magnesium</keyword>
<dbReference type="PANTHER" id="PTHR12320">
    <property type="entry name" value="PROTEIN PHOSPHATASE 2C"/>
    <property type="match status" value="1"/>
</dbReference>
<evidence type="ECO:0000256" key="2">
    <source>
        <dbReference type="SAM" id="MobiDB-lite"/>
    </source>
</evidence>
<dbReference type="CDD" id="cd00143">
    <property type="entry name" value="PP2Cc"/>
    <property type="match status" value="1"/>
</dbReference>
<comment type="cofactor">
    <cofactor evidence="1">
        <name>Mn(2+)</name>
        <dbReference type="ChEBI" id="CHEBI:29035"/>
    </cofactor>
</comment>
<proteinExistence type="inferred from homology"/>
<keyword evidence="1" id="KW-0904">Protein phosphatase</keyword>
<feature type="domain" description="PPM-type phosphatase" evidence="3">
    <location>
        <begin position="180"/>
        <end position="470"/>
    </location>
</feature>
<gene>
    <name evidence="4" type="ORF">GSTUAT00007270001</name>
</gene>
<comment type="cofactor">
    <cofactor evidence="1">
        <name>Mg(2+)</name>
        <dbReference type="ChEBI" id="CHEBI:18420"/>
    </cofactor>
</comment>
<keyword evidence="1" id="KW-0464">Manganese</keyword>
<evidence type="ECO:0000313" key="5">
    <source>
        <dbReference type="Proteomes" id="UP001412239"/>
    </source>
</evidence>
<dbReference type="InterPro" id="IPR001932">
    <property type="entry name" value="PPM-type_phosphatase-like_dom"/>
</dbReference>
<accession>A0A292PPK6</accession>
<dbReference type="Gene3D" id="3.60.40.10">
    <property type="entry name" value="PPM-type phosphatase domain"/>
    <property type="match status" value="1"/>
</dbReference>
<dbReference type="InterPro" id="IPR036457">
    <property type="entry name" value="PPM-type-like_dom_sf"/>
</dbReference>
<organism evidence="4 5">
    <name type="scientific">Tuber aestivum</name>
    <name type="common">summer truffle</name>
    <dbReference type="NCBI Taxonomy" id="59557"/>
    <lineage>
        <taxon>Eukaryota</taxon>
        <taxon>Fungi</taxon>
        <taxon>Dikarya</taxon>
        <taxon>Ascomycota</taxon>
        <taxon>Pezizomycotina</taxon>
        <taxon>Pezizomycetes</taxon>
        <taxon>Pezizales</taxon>
        <taxon>Tuberaceae</taxon>
        <taxon>Tuber</taxon>
    </lineage>
</organism>
<comment type="catalytic activity">
    <reaction evidence="1">
        <text>O-phospho-L-seryl-[protein] + H2O = L-seryl-[protein] + phosphate</text>
        <dbReference type="Rhea" id="RHEA:20629"/>
        <dbReference type="Rhea" id="RHEA-COMP:9863"/>
        <dbReference type="Rhea" id="RHEA-COMP:11604"/>
        <dbReference type="ChEBI" id="CHEBI:15377"/>
        <dbReference type="ChEBI" id="CHEBI:29999"/>
        <dbReference type="ChEBI" id="CHEBI:43474"/>
        <dbReference type="ChEBI" id="CHEBI:83421"/>
        <dbReference type="EC" id="3.1.3.16"/>
    </reaction>
</comment>
<dbReference type="PROSITE" id="PS51746">
    <property type="entry name" value="PPM_2"/>
    <property type="match status" value="1"/>
</dbReference>
<sequence length="486" mass="51779">MIPLCGSGCSLRLGMGLMAQGPSSAMRGLHSTASCTLRASGHFFRPPTRSPPPLRPKQPGSSGEPALHHHHHHTANHCQQQRIYIMAPPHPKTSTTFCPSITYSLPPPLSPMSPALTSVRTFSTKAVDHSSSASGSPPPNMTANAATSKKFTYQISAAYSAKQKRFSPTNNVFHYNPYNRVHDTAKRKSRPDAGQDAFFVSRINDTGAVAAGVADGVGGYIESGIDSADFSHTLCERIATAAHQSPTDNINAKYLMSIGYQKILEEDAIAGGASTACVGVAKADGQLSVANLGDSGFLIIRQGKVHYVSSPQTHDFNTPYQLAMIPKKLLVQSKQYGGGPLSDQPSDASVSSHSLRNGDVVVFATDGVWDNLSSQEILRIVSDEMVTGKGWIVGGEAGTVPSPQLENLTSFTEGQGLQAAVAKAVAARAKSASINMKVDGPFAREVQKRFPSENFHGGKKDDICVVCMVVVEVSWTFRSITLSNFP</sequence>
<dbReference type="EC" id="3.1.3.16" evidence="1"/>
<dbReference type="Proteomes" id="UP001412239">
    <property type="component" value="Unassembled WGS sequence"/>
</dbReference>
<dbReference type="GO" id="GO:0046872">
    <property type="term" value="F:metal ion binding"/>
    <property type="evidence" value="ECO:0007669"/>
    <property type="project" value="UniProtKB-UniRule"/>
</dbReference>
<evidence type="ECO:0000313" key="4">
    <source>
        <dbReference type="EMBL" id="CUS08625.1"/>
    </source>
</evidence>
<dbReference type="GO" id="GO:0004722">
    <property type="term" value="F:protein serine/threonine phosphatase activity"/>
    <property type="evidence" value="ECO:0007669"/>
    <property type="project" value="UniProtKB-EC"/>
</dbReference>
<dbReference type="PANTHER" id="PTHR12320:SF1">
    <property type="entry name" value="PROTEIN PHOSPHATASE PTC7 HOMOLOG"/>
    <property type="match status" value="1"/>
</dbReference>
<protein>
    <recommendedName>
        <fullName evidence="1">Protein phosphatase</fullName>
        <ecNumber evidence="1">3.1.3.16</ecNumber>
    </recommendedName>
</protein>
<comment type="similarity">
    <text evidence="1">Belongs to the PP2C family.</text>
</comment>
<keyword evidence="5" id="KW-1185">Reference proteome</keyword>
<dbReference type="EMBL" id="LN891121">
    <property type="protein sequence ID" value="CUS08625.1"/>
    <property type="molecule type" value="Genomic_DNA"/>
</dbReference>
<comment type="catalytic activity">
    <reaction evidence="1">
        <text>O-phospho-L-threonyl-[protein] + H2O = L-threonyl-[protein] + phosphate</text>
        <dbReference type="Rhea" id="RHEA:47004"/>
        <dbReference type="Rhea" id="RHEA-COMP:11060"/>
        <dbReference type="Rhea" id="RHEA-COMP:11605"/>
        <dbReference type="ChEBI" id="CHEBI:15377"/>
        <dbReference type="ChEBI" id="CHEBI:30013"/>
        <dbReference type="ChEBI" id="CHEBI:43474"/>
        <dbReference type="ChEBI" id="CHEBI:61977"/>
        <dbReference type="EC" id="3.1.3.16"/>
    </reaction>
</comment>
<evidence type="ECO:0000259" key="3">
    <source>
        <dbReference type="PROSITE" id="PS51746"/>
    </source>
</evidence>
<keyword evidence="1" id="KW-0479">Metal-binding</keyword>
<name>A0A292PPK6_9PEZI</name>
<dbReference type="SUPFAM" id="SSF81606">
    <property type="entry name" value="PP2C-like"/>
    <property type="match status" value="1"/>
</dbReference>
<dbReference type="SMART" id="SM00331">
    <property type="entry name" value="PP2C_SIG"/>
    <property type="match status" value="1"/>
</dbReference>
<reference evidence="4" key="1">
    <citation type="submission" date="2015-10" db="EMBL/GenBank/DDBJ databases">
        <authorList>
            <person name="Regsiter A."/>
            <person name="william w."/>
        </authorList>
    </citation>
    <scope>NUCLEOTIDE SEQUENCE</scope>
    <source>
        <strain evidence="4">Montdore</strain>
    </source>
</reference>
<evidence type="ECO:0000256" key="1">
    <source>
        <dbReference type="RuleBase" id="RU366020"/>
    </source>
</evidence>
<dbReference type="SMART" id="SM00332">
    <property type="entry name" value="PP2Cc"/>
    <property type="match status" value="1"/>
</dbReference>